<dbReference type="EMBL" id="CAWUFR010000245">
    <property type="protein sequence ID" value="CAK6974045.1"/>
    <property type="molecule type" value="Genomic_DNA"/>
</dbReference>
<reference evidence="1 2" key="1">
    <citation type="submission" date="2024-01" db="EMBL/GenBank/DDBJ databases">
        <authorList>
            <person name="Alioto T."/>
            <person name="Alioto T."/>
            <person name="Gomez Garrido J."/>
        </authorList>
    </citation>
    <scope>NUCLEOTIDE SEQUENCE [LARGE SCALE GENOMIC DNA]</scope>
</reference>
<dbReference type="Proteomes" id="UP001314229">
    <property type="component" value="Unassembled WGS sequence"/>
</dbReference>
<accession>A0AAV1PRZ1</accession>
<dbReference type="AlphaFoldDB" id="A0AAV1PRZ1"/>
<name>A0AAV1PRZ1_SCOSC</name>
<comment type="caution">
    <text evidence="1">The sequence shown here is derived from an EMBL/GenBank/DDBJ whole genome shotgun (WGS) entry which is preliminary data.</text>
</comment>
<evidence type="ECO:0000313" key="1">
    <source>
        <dbReference type="EMBL" id="CAK6974045.1"/>
    </source>
</evidence>
<keyword evidence="2" id="KW-1185">Reference proteome</keyword>
<proteinExistence type="predicted"/>
<sequence>MTLMCCVLREKGKGFQPRFYTFVFFLKESVRSLKSEGEGSQSQTLDRIMTAKASGPCDQRALGVERSPQIECDRRLHKSKPLRNRVTLGRSVCGKGVLVLVGSILPKTPQQDYLSHDMICSVTVKTMTTAFLYRSNHIATVYDYCEHGGPVGVDGGCSGDDEDIDDDDDD</sequence>
<gene>
    <name evidence="1" type="ORF">FSCOSCO3_A032701</name>
</gene>
<evidence type="ECO:0000313" key="2">
    <source>
        <dbReference type="Proteomes" id="UP001314229"/>
    </source>
</evidence>
<organism evidence="1 2">
    <name type="scientific">Scomber scombrus</name>
    <name type="common">Atlantic mackerel</name>
    <name type="synonym">Scomber vernalis</name>
    <dbReference type="NCBI Taxonomy" id="13677"/>
    <lineage>
        <taxon>Eukaryota</taxon>
        <taxon>Metazoa</taxon>
        <taxon>Chordata</taxon>
        <taxon>Craniata</taxon>
        <taxon>Vertebrata</taxon>
        <taxon>Euteleostomi</taxon>
        <taxon>Actinopterygii</taxon>
        <taxon>Neopterygii</taxon>
        <taxon>Teleostei</taxon>
        <taxon>Neoteleostei</taxon>
        <taxon>Acanthomorphata</taxon>
        <taxon>Pelagiaria</taxon>
        <taxon>Scombriformes</taxon>
        <taxon>Scombridae</taxon>
        <taxon>Scomber</taxon>
    </lineage>
</organism>
<protein>
    <submittedName>
        <fullName evidence="1">Uncharacterized protein</fullName>
    </submittedName>
</protein>